<dbReference type="PANTHER" id="PTHR47943">
    <property type="entry name" value="CYTOCHROME P450 93A3-LIKE"/>
    <property type="match status" value="1"/>
</dbReference>
<dbReference type="SUPFAM" id="SSF48264">
    <property type="entry name" value="Cytochrome P450"/>
    <property type="match status" value="1"/>
</dbReference>
<keyword evidence="8" id="KW-0408">Iron</keyword>
<dbReference type="Pfam" id="PF00067">
    <property type="entry name" value="p450"/>
    <property type="match status" value="1"/>
</dbReference>
<accession>A0AA38FX01</accession>
<evidence type="ECO:0000256" key="5">
    <source>
        <dbReference type="ARBA" id="ARBA00022617"/>
    </source>
</evidence>
<keyword evidence="7" id="KW-0560">Oxidoreductase</keyword>
<name>A0AA38FX01_TAXCH</name>
<keyword evidence="11" id="KW-0472">Membrane</keyword>
<comment type="subcellular location">
    <subcellularLocation>
        <location evidence="2">Membrane</location>
    </subcellularLocation>
</comment>
<keyword evidence="9" id="KW-0503">Monooxygenase</keyword>
<comment type="pathway">
    <text evidence="3">Alkaloid biosynthesis; taxol biosynthesis.</text>
</comment>
<dbReference type="GO" id="GO:0004497">
    <property type="term" value="F:monooxygenase activity"/>
    <property type="evidence" value="ECO:0007669"/>
    <property type="project" value="UniProtKB-KW"/>
</dbReference>
<keyword evidence="6" id="KW-0479">Metal-binding</keyword>
<dbReference type="GO" id="GO:0005506">
    <property type="term" value="F:iron ion binding"/>
    <property type="evidence" value="ECO:0007669"/>
    <property type="project" value="InterPro"/>
</dbReference>
<protein>
    <recommendedName>
        <fullName evidence="14">Cytochrome P450</fullName>
    </recommendedName>
</protein>
<dbReference type="GO" id="GO:0016020">
    <property type="term" value="C:membrane"/>
    <property type="evidence" value="ECO:0007669"/>
    <property type="project" value="UniProtKB-SubCell"/>
</dbReference>
<evidence type="ECO:0000256" key="6">
    <source>
        <dbReference type="ARBA" id="ARBA00022723"/>
    </source>
</evidence>
<keyword evidence="13" id="KW-1185">Reference proteome</keyword>
<feature type="non-terminal residue" evidence="12">
    <location>
        <position position="1"/>
    </location>
</feature>
<evidence type="ECO:0000313" key="13">
    <source>
        <dbReference type="Proteomes" id="UP000824469"/>
    </source>
</evidence>
<evidence type="ECO:0000256" key="10">
    <source>
        <dbReference type="ARBA" id="ARBA00023059"/>
    </source>
</evidence>
<dbReference type="Proteomes" id="UP000824469">
    <property type="component" value="Unassembled WGS sequence"/>
</dbReference>
<proteinExistence type="inferred from homology"/>
<dbReference type="GO" id="GO:0020037">
    <property type="term" value="F:heme binding"/>
    <property type="evidence" value="ECO:0007669"/>
    <property type="project" value="InterPro"/>
</dbReference>
<evidence type="ECO:0000256" key="4">
    <source>
        <dbReference type="ARBA" id="ARBA00010617"/>
    </source>
</evidence>
<dbReference type="PRINTS" id="PR00463">
    <property type="entry name" value="EP450I"/>
</dbReference>
<reference evidence="12 13" key="1">
    <citation type="journal article" date="2021" name="Nat. Plants">
        <title>The Taxus genome provides insights into paclitaxel biosynthesis.</title>
        <authorList>
            <person name="Xiong X."/>
            <person name="Gou J."/>
            <person name="Liao Q."/>
            <person name="Li Y."/>
            <person name="Zhou Q."/>
            <person name="Bi G."/>
            <person name="Li C."/>
            <person name="Du R."/>
            <person name="Wang X."/>
            <person name="Sun T."/>
            <person name="Guo L."/>
            <person name="Liang H."/>
            <person name="Lu P."/>
            <person name="Wu Y."/>
            <person name="Zhang Z."/>
            <person name="Ro D.K."/>
            <person name="Shang Y."/>
            <person name="Huang S."/>
            <person name="Yan J."/>
        </authorList>
    </citation>
    <scope>NUCLEOTIDE SEQUENCE [LARGE SCALE GENOMIC DNA]</scope>
    <source>
        <strain evidence="12">Ta-2019</strain>
    </source>
</reference>
<evidence type="ECO:0000256" key="3">
    <source>
        <dbReference type="ARBA" id="ARBA00005122"/>
    </source>
</evidence>
<dbReference type="InterPro" id="IPR001128">
    <property type="entry name" value="Cyt_P450"/>
</dbReference>
<comment type="caution">
    <text evidence="12">The sequence shown here is derived from an EMBL/GenBank/DDBJ whole genome shotgun (WGS) entry which is preliminary data.</text>
</comment>
<dbReference type="EMBL" id="JAHRHJ020000006">
    <property type="protein sequence ID" value="KAH9312117.1"/>
    <property type="molecule type" value="Genomic_DNA"/>
</dbReference>
<keyword evidence="5" id="KW-0349">Heme</keyword>
<dbReference type="AlphaFoldDB" id="A0AA38FX01"/>
<evidence type="ECO:0008006" key="14">
    <source>
        <dbReference type="Google" id="ProtNLM"/>
    </source>
</evidence>
<sequence length="155" mass="17831">AVWATSKTKKRENLAPGPFGWPIIGHMHLFAGATHLHHTLHKLSLKYGPLMQIRLGSVLSVVVSSPEMAKEFLKTHDTKFSSRPRMSAIKYMAYNYSDFTFAPYGPYWKYMRKICMVELLGGKQLEQFKPIRNEELMFFLQTIYRNKNSAVDVGS</sequence>
<organism evidence="12 13">
    <name type="scientific">Taxus chinensis</name>
    <name type="common">Chinese yew</name>
    <name type="synonym">Taxus wallichiana var. chinensis</name>
    <dbReference type="NCBI Taxonomy" id="29808"/>
    <lineage>
        <taxon>Eukaryota</taxon>
        <taxon>Viridiplantae</taxon>
        <taxon>Streptophyta</taxon>
        <taxon>Embryophyta</taxon>
        <taxon>Tracheophyta</taxon>
        <taxon>Spermatophyta</taxon>
        <taxon>Pinopsida</taxon>
        <taxon>Pinidae</taxon>
        <taxon>Conifers II</taxon>
        <taxon>Cupressales</taxon>
        <taxon>Taxaceae</taxon>
        <taxon>Taxus</taxon>
    </lineage>
</organism>
<gene>
    <name evidence="12" type="ORF">KI387_027152</name>
</gene>
<evidence type="ECO:0000256" key="11">
    <source>
        <dbReference type="ARBA" id="ARBA00023136"/>
    </source>
</evidence>
<comment type="similarity">
    <text evidence="4">Belongs to the cytochrome P450 family.</text>
</comment>
<comment type="cofactor">
    <cofactor evidence="1">
        <name>heme</name>
        <dbReference type="ChEBI" id="CHEBI:30413"/>
    </cofactor>
</comment>
<dbReference type="InterPro" id="IPR036396">
    <property type="entry name" value="Cyt_P450_sf"/>
</dbReference>
<evidence type="ECO:0000256" key="1">
    <source>
        <dbReference type="ARBA" id="ARBA00001971"/>
    </source>
</evidence>
<evidence type="ECO:0000256" key="8">
    <source>
        <dbReference type="ARBA" id="ARBA00023004"/>
    </source>
</evidence>
<dbReference type="OMA" id="IHIGAIS"/>
<dbReference type="GO" id="GO:0016705">
    <property type="term" value="F:oxidoreductase activity, acting on paired donors, with incorporation or reduction of molecular oxygen"/>
    <property type="evidence" value="ECO:0007669"/>
    <property type="project" value="InterPro"/>
</dbReference>
<dbReference type="GO" id="GO:0042617">
    <property type="term" value="P:paclitaxel biosynthetic process"/>
    <property type="evidence" value="ECO:0007669"/>
    <property type="project" value="UniProtKB-KW"/>
</dbReference>
<dbReference type="InterPro" id="IPR002401">
    <property type="entry name" value="Cyt_P450_E_grp-I"/>
</dbReference>
<evidence type="ECO:0000256" key="7">
    <source>
        <dbReference type="ARBA" id="ARBA00023002"/>
    </source>
</evidence>
<evidence type="ECO:0000256" key="9">
    <source>
        <dbReference type="ARBA" id="ARBA00023033"/>
    </source>
</evidence>
<dbReference type="PANTHER" id="PTHR47943:SF8">
    <property type="entry name" value="CYTOCHROME P450"/>
    <property type="match status" value="1"/>
</dbReference>
<evidence type="ECO:0000313" key="12">
    <source>
        <dbReference type="EMBL" id="KAH9312117.1"/>
    </source>
</evidence>
<evidence type="ECO:0000256" key="2">
    <source>
        <dbReference type="ARBA" id="ARBA00004370"/>
    </source>
</evidence>
<dbReference type="Gene3D" id="1.10.630.10">
    <property type="entry name" value="Cytochrome P450"/>
    <property type="match status" value="1"/>
</dbReference>
<keyword evidence="10" id="KW-0876">Taxol biosynthesis</keyword>